<feature type="compositionally biased region" description="Polar residues" evidence="1">
    <location>
        <begin position="373"/>
        <end position="398"/>
    </location>
</feature>
<evidence type="ECO:0000256" key="1">
    <source>
        <dbReference type="SAM" id="MobiDB-lite"/>
    </source>
</evidence>
<evidence type="ECO:0000313" key="2">
    <source>
        <dbReference type="EMBL" id="HGW95415.1"/>
    </source>
</evidence>
<feature type="compositionally biased region" description="Polar residues" evidence="1">
    <location>
        <begin position="290"/>
        <end position="321"/>
    </location>
</feature>
<name>A0A832H3G6_9CYAN</name>
<feature type="region of interest" description="Disordered" evidence="1">
    <location>
        <begin position="290"/>
        <end position="398"/>
    </location>
</feature>
<organism evidence="2">
    <name type="scientific">Oscillatoriales cyanobacterium SpSt-402</name>
    <dbReference type="NCBI Taxonomy" id="2282168"/>
    <lineage>
        <taxon>Bacteria</taxon>
        <taxon>Bacillati</taxon>
        <taxon>Cyanobacteriota</taxon>
        <taxon>Cyanophyceae</taxon>
        <taxon>Oscillatoriophycideae</taxon>
        <taxon>Oscillatoriales</taxon>
    </lineage>
</organism>
<feature type="compositionally biased region" description="Polar residues" evidence="1">
    <location>
        <begin position="354"/>
        <end position="365"/>
    </location>
</feature>
<feature type="region of interest" description="Disordered" evidence="1">
    <location>
        <begin position="20"/>
        <end position="127"/>
    </location>
</feature>
<feature type="region of interest" description="Disordered" evidence="1">
    <location>
        <begin position="155"/>
        <end position="230"/>
    </location>
</feature>
<feature type="compositionally biased region" description="Polar residues" evidence="1">
    <location>
        <begin position="185"/>
        <end position="207"/>
    </location>
</feature>
<feature type="compositionally biased region" description="Polar residues" evidence="1">
    <location>
        <begin position="214"/>
        <end position="226"/>
    </location>
</feature>
<reference evidence="2" key="1">
    <citation type="journal article" date="2020" name="mSystems">
        <title>Genome- and Community-Level Interaction Insights into Carbon Utilization and Element Cycling Functions of Hydrothermarchaeota in Hydrothermal Sediment.</title>
        <authorList>
            <person name="Zhou Z."/>
            <person name="Liu Y."/>
            <person name="Xu W."/>
            <person name="Pan J."/>
            <person name="Luo Z.H."/>
            <person name="Li M."/>
        </authorList>
    </citation>
    <scope>NUCLEOTIDE SEQUENCE [LARGE SCALE GENOMIC DNA]</scope>
    <source>
        <strain evidence="2">SpSt-402</strain>
    </source>
</reference>
<accession>A0A832H3G6</accession>
<feature type="compositionally biased region" description="Polar residues" evidence="1">
    <location>
        <begin position="160"/>
        <end position="175"/>
    </location>
</feature>
<feature type="compositionally biased region" description="Polar residues" evidence="1">
    <location>
        <begin position="241"/>
        <end position="254"/>
    </location>
</feature>
<sequence>MTNNIEFEKWSYSAESSRFVPKRSSGKVVYRSAAMPQRSQPTPEKPGDRKTIAQPPLPPPPNPKYQQSSSLQQSPIQTEEAPGVSPTVADTPTSYDIHTEGPLTYFSYYFEDGGNASPQPDDAQASRSKLPLGFIGAGAVAATVVSGLVIGDALKPTDAPKNNQPTSSTNQQDSAKNLPRPASASPEQLNTERSLPQAKPQSTTKPSSKPAPGKTSSLRQVQQLQNLPAPVPIAMPETLVSSQPVVPKQSNTRLPNVPVRNQAALPNVNIPRMSVQEAASRQAALSSIAQPETLPTDNQPSVEQSVSVTPIPTEATPNSTALPPFASSPDRFDTDQNNLIPNAPAIEQAPVSPPQDQASNSQGNNADRETINRETQSSVAAIASPQTSSQPAGQTSGQPEAIKDYITLPQTASTKAVTLMPLSEQAAAEASNEGQIGQFTVRQVNPQDYQKEWVASNKTVEDPAIALAYPAYGFIDYQRQLIVVLQDKPQNAPMQSQRLTSPSS</sequence>
<protein>
    <submittedName>
        <fullName evidence="2">Uncharacterized protein</fullName>
    </submittedName>
</protein>
<proteinExistence type="predicted"/>
<gene>
    <name evidence="2" type="ORF">ENR47_14230</name>
</gene>
<feature type="region of interest" description="Disordered" evidence="1">
    <location>
        <begin position="241"/>
        <end position="260"/>
    </location>
</feature>
<dbReference type="AlphaFoldDB" id="A0A832H3G6"/>
<dbReference type="EMBL" id="DSRD01000881">
    <property type="protein sequence ID" value="HGW95415.1"/>
    <property type="molecule type" value="Genomic_DNA"/>
</dbReference>
<comment type="caution">
    <text evidence="2">The sequence shown here is derived from an EMBL/GenBank/DDBJ whole genome shotgun (WGS) entry which is preliminary data.</text>
</comment>